<evidence type="ECO:0000259" key="1">
    <source>
        <dbReference type="Pfam" id="PF03539"/>
    </source>
</evidence>
<proteinExistence type="predicted"/>
<protein>
    <recommendedName>
        <fullName evidence="1">Peptidase A9 domain-containing protein</fullName>
    </recommendedName>
</protein>
<reference evidence="2" key="1">
    <citation type="journal article" date="2021" name="Genome Biol. Evol.">
        <title>A High-Quality Reference Genome for a Parasitic Bivalve with Doubly Uniparental Inheritance (Bivalvia: Unionida).</title>
        <authorList>
            <person name="Smith C.H."/>
        </authorList>
    </citation>
    <scope>NUCLEOTIDE SEQUENCE</scope>
    <source>
        <strain evidence="2">CHS0354</strain>
    </source>
</reference>
<dbReference type="GO" id="GO:0004190">
    <property type="term" value="F:aspartic-type endopeptidase activity"/>
    <property type="evidence" value="ECO:0007669"/>
    <property type="project" value="InterPro"/>
</dbReference>
<reference evidence="2" key="3">
    <citation type="submission" date="2023-05" db="EMBL/GenBank/DDBJ databases">
        <authorList>
            <person name="Smith C.H."/>
        </authorList>
    </citation>
    <scope>NUCLEOTIDE SEQUENCE</scope>
    <source>
        <strain evidence="2">CHS0354</strain>
        <tissue evidence="2">Mantle</tissue>
    </source>
</reference>
<gene>
    <name evidence="2" type="ORF">CHS0354_023679</name>
</gene>
<sequence>MLQEEPCSVDCTNTDDIAEMDNFVKIAQDLDFDLSDSDLTSDEKLYFQEFIGRNRNLFTVDLSELGCTDIYQHKIHTGNEKPVRQRFYRTNPIQKQKLTDKVQSHPVPVYSIVDQSVDKQLLSGRTEEKKSNRLNPCFLTWLQ</sequence>
<organism evidence="2 3">
    <name type="scientific">Potamilus streckersoni</name>
    <dbReference type="NCBI Taxonomy" id="2493646"/>
    <lineage>
        <taxon>Eukaryota</taxon>
        <taxon>Metazoa</taxon>
        <taxon>Spiralia</taxon>
        <taxon>Lophotrochozoa</taxon>
        <taxon>Mollusca</taxon>
        <taxon>Bivalvia</taxon>
        <taxon>Autobranchia</taxon>
        <taxon>Heteroconchia</taxon>
        <taxon>Palaeoheterodonta</taxon>
        <taxon>Unionida</taxon>
        <taxon>Unionoidea</taxon>
        <taxon>Unionidae</taxon>
        <taxon>Ambleminae</taxon>
        <taxon>Lampsilini</taxon>
        <taxon>Potamilus</taxon>
    </lineage>
</organism>
<dbReference type="InterPro" id="IPR001641">
    <property type="entry name" value="Spumavirus_A9"/>
</dbReference>
<dbReference type="GO" id="GO:0006508">
    <property type="term" value="P:proteolysis"/>
    <property type="evidence" value="ECO:0007669"/>
    <property type="project" value="InterPro"/>
</dbReference>
<dbReference type="AlphaFoldDB" id="A0AAE0SC07"/>
<dbReference type="Proteomes" id="UP001195483">
    <property type="component" value="Unassembled WGS sequence"/>
</dbReference>
<name>A0AAE0SC07_9BIVA</name>
<dbReference type="Pfam" id="PF03539">
    <property type="entry name" value="Spuma_A9PTase"/>
    <property type="match status" value="1"/>
</dbReference>
<feature type="domain" description="Peptidase A9" evidence="1">
    <location>
        <begin position="27"/>
        <end position="95"/>
    </location>
</feature>
<comment type="caution">
    <text evidence="2">The sequence shown here is derived from an EMBL/GenBank/DDBJ whole genome shotgun (WGS) entry which is preliminary data.</text>
</comment>
<dbReference type="EMBL" id="JAEAOA010001426">
    <property type="protein sequence ID" value="KAK3588919.1"/>
    <property type="molecule type" value="Genomic_DNA"/>
</dbReference>
<evidence type="ECO:0000313" key="3">
    <source>
        <dbReference type="Proteomes" id="UP001195483"/>
    </source>
</evidence>
<evidence type="ECO:0000313" key="2">
    <source>
        <dbReference type="EMBL" id="KAK3588919.1"/>
    </source>
</evidence>
<reference evidence="2" key="2">
    <citation type="journal article" date="2021" name="Genome Biol. Evol.">
        <title>Developing a high-quality reference genome for a parasitic bivalve with doubly uniparental inheritance (Bivalvia: Unionida).</title>
        <authorList>
            <person name="Smith C.H."/>
        </authorList>
    </citation>
    <scope>NUCLEOTIDE SEQUENCE</scope>
    <source>
        <strain evidence="2">CHS0354</strain>
        <tissue evidence="2">Mantle</tissue>
    </source>
</reference>
<accession>A0AAE0SC07</accession>
<keyword evidence="3" id="KW-1185">Reference proteome</keyword>